<protein>
    <submittedName>
        <fullName evidence="2">Uncharacterized protein</fullName>
    </submittedName>
</protein>
<dbReference type="EMBL" id="BPQB01000140">
    <property type="protein sequence ID" value="GJF00226.1"/>
    <property type="molecule type" value="Genomic_DNA"/>
</dbReference>
<organism evidence="2 3">
    <name type="scientific">Phanerochaete sordida</name>
    <dbReference type="NCBI Taxonomy" id="48140"/>
    <lineage>
        <taxon>Eukaryota</taxon>
        <taxon>Fungi</taxon>
        <taxon>Dikarya</taxon>
        <taxon>Basidiomycota</taxon>
        <taxon>Agaricomycotina</taxon>
        <taxon>Agaricomycetes</taxon>
        <taxon>Polyporales</taxon>
        <taxon>Phanerochaetaceae</taxon>
        <taxon>Phanerochaete</taxon>
    </lineage>
</organism>
<reference evidence="2 3" key="1">
    <citation type="submission" date="2021-08" db="EMBL/GenBank/DDBJ databases">
        <title>Draft Genome Sequence of Phanerochaete sordida strain YK-624.</title>
        <authorList>
            <person name="Mori T."/>
            <person name="Dohra H."/>
            <person name="Suzuki T."/>
            <person name="Kawagishi H."/>
            <person name="Hirai H."/>
        </authorList>
    </citation>
    <scope>NUCLEOTIDE SEQUENCE [LARGE SCALE GENOMIC DNA]</scope>
    <source>
        <strain evidence="2 3">YK-624</strain>
    </source>
</reference>
<proteinExistence type="predicted"/>
<name>A0A9P3LMA6_9APHY</name>
<keyword evidence="3" id="KW-1185">Reference proteome</keyword>
<sequence length="258" mass="26931">MFCTSHIIIYTLALFLGTSVARPHSGRAPVWSAHTLQTCEKSVNCGVVRGEPRIDHALTRNLLAKRDDSSSNATSIVADQGTVDASNCVPGDFIQQGNHCTAAGCTTDAPSFECPPQTEAGLAGLTAPAVRTVTQDGQYTGGADDLKNMFVDVLQAAARAHTTTKSNSVSTIALGRREAAHFGGNIKFNTNVVPKSINAVHTVTVGGQQVLAGNVRYTVSCQAEGSGECSAILDNVGAIFGMLLPESKAITRLISKAC</sequence>
<feature type="chain" id="PRO_5040299958" evidence="1">
    <location>
        <begin position="22"/>
        <end position="258"/>
    </location>
</feature>
<dbReference type="AlphaFoldDB" id="A0A9P3LMA6"/>
<evidence type="ECO:0000313" key="2">
    <source>
        <dbReference type="EMBL" id="GJF00226.1"/>
    </source>
</evidence>
<comment type="caution">
    <text evidence="2">The sequence shown here is derived from an EMBL/GenBank/DDBJ whole genome shotgun (WGS) entry which is preliminary data.</text>
</comment>
<dbReference type="Proteomes" id="UP000703269">
    <property type="component" value="Unassembled WGS sequence"/>
</dbReference>
<evidence type="ECO:0000256" key="1">
    <source>
        <dbReference type="SAM" id="SignalP"/>
    </source>
</evidence>
<accession>A0A9P3LMA6</accession>
<feature type="signal peptide" evidence="1">
    <location>
        <begin position="1"/>
        <end position="21"/>
    </location>
</feature>
<keyword evidence="1" id="KW-0732">Signal</keyword>
<evidence type="ECO:0000313" key="3">
    <source>
        <dbReference type="Proteomes" id="UP000703269"/>
    </source>
</evidence>
<gene>
    <name evidence="2" type="ORF">PsYK624_165060</name>
</gene>